<dbReference type="RefSeq" id="WP_076958007.1">
    <property type="nucleotide sequence ID" value="NZ_MLCO01000136.1"/>
</dbReference>
<dbReference type="SUPFAM" id="SSF161098">
    <property type="entry name" value="MetI-like"/>
    <property type="match status" value="1"/>
</dbReference>
<dbReference type="OrthoDB" id="7265679at2"/>
<dbReference type="Pfam" id="PF00528">
    <property type="entry name" value="BPD_transp_1"/>
    <property type="match status" value="1"/>
</dbReference>
<evidence type="ECO:0000256" key="3">
    <source>
        <dbReference type="ARBA" id="ARBA00022475"/>
    </source>
</evidence>
<feature type="transmembrane region" description="Helical" evidence="9">
    <location>
        <begin position="123"/>
        <end position="147"/>
    </location>
</feature>
<feature type="domain" description="ABC transmembrane type-1" evidence="10">
    <location>
        <begin position="74"/>
        <end position="262"/>
    </location>
</feature>
<feature type="transmembrane region" description="Helical" evidence="9">
    <location>
        <begin position="239"/>
        <end position="261"/>
    </location>
</feature>
<organism evidence="11 12">
    <name type="scientific">Teichococcus deserti</name>
    <dbReference type="NCBI Taxonomy" id="1817963"/>
    <lineage>
        <taxon>Bacteria</taxon>
        <taxon>Pseudomonadati</taxon>
        <taxon>Pseudomonadota</taxon>
        <taxon>Alphaproteobacteria</taxon>
        <taxon>Acetobacterales</taxon>
        <taxon>Roseomonadaceae</taxon>
        <taxon>Roseomonas</taxon>
    </lineage>
</organism>
<accession>A0A1V2H199</accession>
<evidence type="ECO:0000259" key="10">
    <source>
        <dbReference type="PROSITE" id="PS50928"/>
    </source>
</evidence>
<dbReference type="EMBL" id="MLCO01000136">
    <property type="protein sequence ID" value="ONG52615.1"/>
    <property type="molecule type" value="Genomic_DNA"/>
</dbReference>
<dbReference type="AlphaFoldDB" id="A0A1V2H199"/>
<evidence type="ECO:0000256" key="5">
    <source>
        <dbReference type="ARBA" id="ARBA00022856"/>
    </source>
</evidence>
<dbReference type="PROSITE" id="PS50928">
    <property type="entry name" value="ABC_TM1"/>
    <property type="match status" value="1"/>
</dbReference>
<evidence type="ECO:0000256" key="2">
    <source>
        <dbReference type="ARBA" id="ARBA00022448"/>
    </source>
</evidence>
<name>A0A1V2H199_9PROT</name>
<comment type="subcellular location">
    <subcellularLocation>
        <location evidence="1 9">Cell membrane</location>
        <topology evidence="1 9">Multi-pass membrane protein</topology>
    </subcellularLocation>
</comment>
<evidence type="ECO:0000256" key="9">
    <source>
        <dbReference type="RuleBase" id="RU363032"/>
    </source>
</evidence>
<keyword evidence="3" id="KW-1003">Cell membrane</keyword>
<keyword evidence="4 9" id="KW-0812">Transmembrane</keyword>
<comment type="caution">
    <text evidence="11">The sequence shown here is derived from an EMBL/GenBank/DDBJ whole genome shotgun (WGS) entry which is preliminary data.</text>
</comment>
<dbReference type="Proteomes" id="UP000188879">
    <property type="component" value="Unassembled WGS sequence"/>
</dbReference>
<evidence type="ECO:0000313" key="11">
    <source>
        <dbReference type="EMBL" id="ONG52615.1"/>
    </source>
</evidence>
<dbReference type="GO" id="GO:0015833">
    <property type="term" value="P:peptide transport"/>
    <property type="evidence" value="ECO:0007669"/>
    <property type="project" value="UniProtKB-KW"/>
</dbReference>
<evidence type="ECO:0000256" key="4">
    <source>
        <dbReference type="ARBA" id="ARBA00022692"/>
    </source>
</evidence>
<feature type="transmembrane region" description="Helical" evidence="9">
    <location>
        <begin position="78"/>
        <end position="103"/>
    </location>
</feature>
<evidence type="ECO:0000256" key="6">
    <source>
        <dbReference type="ARBA" id="ARBA00022927"/>
    </source>
</evidence>
<protein>
    <submittedName>
        <fullName evidence="11">ABC transporter permease</fullName>
    </submittedName>
</protein>
<dbReference type="GO" id="GO:0055085">
    <property type="term" value="P:transmembrane transport"/>
    <property type="evidence" value="ECO:0007669"/>
    <property type="project" value="InterPro"/>
</dbReference>
<keyword evidence="8 9" id="KW-0472">Membrane</keyword>
<dbReference type="GO" id="GO:0005886">
    <property type="term" value="C:plasma membrane"/>
    <property type="evidence" value="ECO:0007669"/>
    <property type="project" value="UniProtKB-SubCell"/>
</dbReference>
<dbReference type="InterPro" id="IPR050366">
    <property type="entry name" value="BP-dependent_transpt_permease"/>
</dbReference>
<dbReference type="PANTHER" id="PTHR43386:SF1">
    <property type="entry name" value="D,D-DIPEPTIDE TRANSPORT SYSTEM PERMEASE PROTEIN DDPC-RELATED"/>
    <property type="match status" value="1"/>
</dbReference>
<evidence type="ECO:0000313" key="12">
    <source>
        <dbReference type="Proteomes" id="UP000188879"/>
    </source>
</evidence>
<evidence type="ECO:0000256" key="8">
    <source>
        <dbReference type="ARBA" id="ARBA00023136"/>
    </source>
</evidence>
<keyword evidence="5" id="KW-0571">Peptide transport</keyword>
<keyword evidence="7 9" id="KW-1133">Transmembrane helix</keyword>
<evidence type="ECO:0000256" key="1">
    <source>
        <dbReference type="ARBA" id="ARBA00004651"/>
    </source>
</evidence>
<reference evidence="11 12" key="1">
    <citation type="submission" date="2016-10" db="EMBL/GenBank/DDBJ databases">
        <title>Draft Genome sequence of Roseomonas sp. strain M3.</title>
        <authorList>
            <person name="Subhash Y."/>
            <person name="Lee S."/>
        </authorList>
    </citation>
    <scope>NUCLEOTIDE SEQUENCE [LARGE SCALE GENOMIC DNA]</scope>
    <source>
        <strain evidence="11 12">M3</strain>
    </source>
</reference>
<dbReference type="InterPro" id="IPR000515">
    <property type="entry name" value="MetI-like"/>
</dbReference>
<feature type="transmembrane region" description="Helical" evidence="9">
    <location>
        <begin position="194"/>
        <end position="218"/>
    </location>
</feature>
<keyword evidence="12" id="KW-1185">Reference proteome</keyword>
<dbReference type="Gene3D" id="1.10.3720.10">
    <property type="entry name" value="MetI-like"/>
    <property type="match status" value="1"/>
</dbReference>
<gene>
    <name evidence="11" type="ORF">BKE38_14225</name>
</gene>
<keyword evidence="2 9" id="KW-0813">Transport</keyword>
<comment type="similarity">
    <text evidence="9">Belongs to the binding-protein-dependent transport system permease family.</text>
</comment>
<evidence type="ECO:0000256" key="7">
    <source>
        <dbReference type="ARBA" id="ARBA00022989"/>
    </source>
</evidence>
<sequence length="275" mass="28684">MRRVARLLLRPRALVGLLLVVGLGAMALGAPWIFPDDPMDMVGSPSMWPGQEEGFWLGTDLMGRDIAAGVFHGARVSLLVGLSAAGIALLLGTAVGAMAGFWGGAADSVLMRFTEVFQTMPPFLFTIAVVAVLGPSIGNVIFAIGITSWPAVARLARGEVMAVRRRDFVDAAICCGTPASGLLLRHVLPNALSPIIVTASVLMATAMLTEAGLSFLGLSDPNLVSWGSMIGGGREALRTHWYMAAIPGVALALAVLGLNLLGDVLDDVMDPRRGA</sequence>
<keyword evidence="6" id="KW-0653">Protein transport</keyword>
<dbReference type="InterPro" id="IPR035906">
    <property type="entry name" value="MetI-like_sf"/>
</dbReference>
<dbReference type="CDD" id="cd06261">
    <property type="entry name" value="TM_PBP2"/>
    <property type="match status" value="1"/>
</dbReference>
<proteinExistence type="inferred from homology"/>
<dbReference type="PANTHER" id="PTHR43386">
    <property type="entry name" value="OLIGOPEPTIDE TRANSPORT SYSTEM PERMEASE PROTEIN APPC"/>
    <property type="match status" value="1"/>
</dbReference>
<dbReference type="GO" id="GO:0015031">
    <property type="term" value="P:protein transport"/>
    <property type="evidence" value="ECO:0007669"/>
    <property type="project" value="UniProtKB-KW"/>
</dbReference>